<comment type="caution">
    <text evidence="1">The sequence shown here is derived from an EMBL/GenBank/DDBJ whole genome shotgun (WGS) entry which is preliminary data.</text>
</comment>
<name>A0ABS1E0B4_RUBGE</name>
<evidence type="ECO:0000313" key="1">
    <source>
        <dbReference type="EMBL" id="MBK1715253.1"/>
    </source>
</evidence>
<keyword evidence="2" id="KW-1185">Reference proteome</keyword>
<dbReference type="Pfam" id="PF14334">
    <property type="entry name" value="DUF4390"/>
    <property type="match status" value="1"/>
</dbReference>
<dbReference type="RefSeq" id="WP_200379880.1">
    <property type="nucleotide sequence ID" value="NZ_NRRU01000107.1"/>
</dbReference>
<sequence length="192" mass="21453">MRSPPVRRRLLQGLGLWMLLAWLAVGAALVQAQGVELTQLQVGRGDGALTLEFAARVTLPKAVEEAMTRGVPVYFVAQATLRRDRWYWRDERVARVTRSWRVVYQALTSSWRVGLGGLNQSYPTLAEAMAAVTRSAGWRIADLSQLEPGKDYYVEFSWRLDTTQLPSPMQIGLGGQADWALGAERELPVELP</sequence>
<gene>
    <name evidence="1" type="ORF">CKO43_21050</name>
</gene>
<dbReference type="InterPro" id="IPR025500">
    <property type="entry name" value="DUF4390"/>
</dbReference>
<dbReference type="Proteomes" id="UP001041814">
    <property type="component" value="Unassembled WGS sequence"/>
</dbReference>
<evidence type="ECO:0008006" key="3">
    <source>
        <dbReference type="Google" id="ProtNLM"/>
    </source>
</evidence>
<proteinExistence type="predicted"/>
<reference evidence="1" key="1">
    <citation type="submission" date="2017-08" db="EMBL/GenBank/DDBJ databases">
        <authorList>
            <person name="Imhoff J.F."/>
            <person name="Rahn T."/>
            <person name="Kuenzel S."/>
            <person name="Neulinger S.C."/>
        </authorList>
    </citation>
    <scope>NUCLEOTIDE SEQUENCE</scope>
    <source>
        <strain evidence="1">IM 151</strain>
    </source>
</reference>
<dbReference type="EMBL" id="NRRU01000107">
    <property type="protein sequence ID" value="MBK1715253.1"/>
    <property type="molecule type" value="Genomic_DNA"/>
</dbReference>
<protein>
    <recommendedName>
        <fullName evidence="3">DUF4390 domain-containing protein</fullName>
    </recommendedName>
</protein>
<evidence type="ECO:0000313" key="2">
    <source>
        <dbReference type="Proteomes" id="UP001041814"/>
    </source>
</evidence>
<accession>A0ABS1E0B4</accession>
<reference evidence="1" key="2">
    <citation type="journal article" date="2020" name="Microorganisms">
        <title>Osmotic Adaptation and Compatible Solute Biosynthesis of Phototrophic Bacteria as Revealed from Genome Analyses.</title>
        <authorList>
            <person name="Imhoff J.F."/>
            <person name="Rahn T."/>
            <person name="Kunzel S."/>
            <person name="Keller A."/>
            <person name="Neulinger S.C."/>
        </authorList>
    </citation>
    <scope>NUCLEOTIDE SEQUENCE</scope>
    <source>
        <strain evidence="1">IM 151</strain>
    </source>
</reference>
<organism evidence="1 2">
    <name type="scientific">Rubrivivax gelatinosus</name>
    <name type="common">Rhodocyclus gelatinosus</name>
    <name type="synonym">Rhodopseudomonas gelatinosa</name>
    <dbReference type="NCBI Taxonomy" id="28068"/>
    <lineage>
        <taxon>Bacteria</taxon>
        <taxon>Pseudomonadati</taxon>
        <taxon>Pseudomonadota</taxon>
        <taxon>Betaproteobacteria</taxon>
        <taxon>Burkholderiales</taxon>
        <taxon>Sphaerotilaceae</taxon>
        <taxon>Rubrivivax</taxon>
    </lineage>
</organism>